<name>A0A409YMY5_9AGAR</name>
<keyword evidence="3" id="KW-1185">Reference proteome</keyword>
<dbReference type="EMBL" id="NHTK01000947">
    <property type="protein sequence ID" value="PPR04429.1"/>
    <property type="molecule type" value="Genomic_DNA"/>
</dbReference>
<dbReference type="AlphaFoldDB" id="A0A409YMY5"/>
<evidence type="ECO:0000313" key="3">
    <source>
        <dbReference type="Proteomes" id="UP000284842"/>
    </source>
</evidence>
<protein>
    <submittedName>
        <fullName evidence="2">Uncharacterized protein</fullName>
    </submittedName>
</protein>
<dbReference type="Proteomes" id="UP000284842">
    <property type="component" value="Unassembled WGS sequence"/>
</dbReference>
<feature type="compositionally biased region" description="Polar residues" evidence="1">
    <location>
        <begin position="109"/>
        <end position="124"/>
    </location>
</feature>
<evidence type="ECO:0000313" key="2">
    <source>
        <dbReference type="EMBL" id="PPR04429.1"/>
    </source>
</evidence>
<sequence length="124" mass="13614">MDLDEWEAQSGDGQAVGTETDRGQPGPLAAEICDQVLNQRWGLGCHVGDQSEDGDSDEETEDQSREATEWPKSSDTELDSFSERDDTSINGEAHDSKSEPKERTHRNSHTPISDSNTQEPPLTA</sequence>
<feature type="compositionally biased region" description="Acidic residues" evidence="1">
    <location>
        <begin position="50"/>
        <end position="61"/>
    </location>
</feature>
<feature type="region of interest" description="Disordered" evidence="1">
    <location>
        <begin position="44"/>
        <end position="124"/>
    </location>
</feature>
<feature type="compositionally biased region" description="Basic and acidic residues" evidence="1">
    <location>
        <begin position="62"/>
        <end position="102"/>
    </location>
</feature>
<dbReference type="InParanoid" id="A0A409YMY5"/>
<accession>A0A409YMY5</accession>
<organism evidence="2 3">
    <name type="scientific">Panaeolus cyanescens</name>
    <dbReference type="NCBI Taxonomy" id="181874"/>
    <lineage>
        <taxon>Eukaryota</taxon>
        <taxon>Fungi</taxon>
        <taxon>Dikarya</taxon>
        <taxon>Basidiomycota</taxon>
        <taxon>Agaricomycotina</taxon>
        <taxon>Agaricomycetes</taxon>
        <taxon>Agaricomycetidae</taxon>
        <taxon>Agaricales</taxon>
        <taxon>Agaricineae</taxon>
        <taxon>Galeropsidaceae</taxon>
        <taxon>Panaeolus</taxon>
    </lineage>
</organism>
<reference evidence="2 3" key="1">
    <citation type="journal article" date="2018" name="Evol. Lett.">
        <title>Horizontal gene cluster transfer increased hallucinogenic mushroom diversity.</title>
        <authorList>
            <person name="Reynolds H.T."/>
            <person name="Vijayakumar V."/>
            <person name="Gluck-Thaler E."/>
            <person name="Korotkin H.B."/>
            <person name="Matheny P.B."/>
            <person name="Slot J.C."/>
        </authorList>
    </citation>
    <scope>NUCLEOTIDE SEQUENCE [LARGE SCALE GENOMIC DNA]</scope>
    <source>
        <strain evidence="2 3">2629</strain>
    </source>
</reference>
<gene>
    <name evidence="2" type="ORF">CVT24_013249</name>
</gene>
<proteinExistence type="predicted"/>
<evidence type="ECO:0000256" key="1">
    <source>
        <dbReference type="SAM" id="MobiDB-lite"/>
    </source>
</evidence>
<feature type="region of interest" description="Disordered" evidence="1">
    <location>
        <begin position="1"/>
        <end position="31"/>
    </location>
</feature>
<comment type="caution">
    <text evidence="2">The sequence shown here is derived from an EMBL/GenBank/DDBJ whole genome shotgun (WGS) entry which is preliminary data.</text>
</comment>